<evidence type="ECO:0000313" key="1">
    <source>
        <dbReference type="EMBL" id="EUA42448.1"/>
    </source>
</evidence>
<organism evidence="1">
    <name type="scientific">Mycobacterium xenopi 4042</name>
    <dbReference type="NCBI Taxonomy" id="1299334"/>
    <lineage>
        <taxon>Bacteria</taxon>
        <taxon>Bacillati</taxon>
        <taxon>Actinomycetota</taxon>
        <taxon>Actinomycetes</taxon>
        <taxon>Mycobacteriales</taxon>
        <taxon>Mycobacteriaceae</taxon>
        <taxon>Mycobacterium</taxon>
    </lineage>
</organism>
<comment type="caution">
    <text evidence="1">The sequence shown here is derived from an EMBL/GenBank/DDBJ whole genome shotgun (WGS) entry which is preliminary data.</text>
</comment>
<protein>
    <submittedName>
        <fullName evidence="1">Uncharacterized protein</fullName>
    </submittedName>
</protein>
<dbReference type="EMBL" id="JAOB01000042">
    <property type="protein sequence ID" value="EUA42448.1"/>
    <property type="molecule type" value="Genomic_DNA"/>
</dbReference>
<name>X8BGT7_MYCXE</name>
<accession>X8BGT7</accession>
<sequence length="64" mass="7086">MRLIHALVRRHVAAMPDWRADEWGVPVNQTDMAATLVGALIAPPQVRSAWESCSAAPNSRRLHT</sequence>
<dbReference type="PATRIC" id="fig|1299334.3.peg.4468"/>
<proteinExistence type="predicted"/>
<reference evidence="1" key="1">
    <citation type="submission" date="2014-01" db="EMBL/GenBank/DDBJ databases">
        <authorList>
            <person name="Brown-Elliot B."/>
            <person name="Wallace R."/>
            <person name="Lenaerts A."/>
            <person name="Ordway D."/>
            <person name="DeGroote M.A."/>
            <person name="Parker T."/>
            <person name="Sizemore C."/>
            <person name="Tallon L.J."/>
            <person name="Sadzewicz L.K."/>
            <person name="Sengamalay N."/>
            <person name="Fraser C.M."/>
            <person name="Hine E."/>
            <person name="Shefchek K.A."/>
            <person name="Das S.P."/>
            <person name="Tettelin H."/>
        </authorList>
    </citation>
    <scope>NUCLEOTIDE SEQUENCE [LARGE SCALE GENOMIC DNA]</scope>
    <source>
        <strain evidence="1">4042</strain>
    </source>
</reference>
<gene>
    <name evidence="1" type="ORF">I553_6308</name>
</gene>
<dbReference type="AlphaFoldDB" id="X8BGT7"/>